<sequence length="243" mass="27896">MTFLKDRFLASGAKESSLWVDQYASKYWLRTKVARKKNGWEKFRYILEEIRKNEIGLPETLHKFYVKDADYQAMRSSTGTEERKGQSIGQIWKEWTRKLFVNPNSSLNLPSSTRTVWAQTDVEAFALGAEALKILAIQFKSLHSKKLQHAFRYRSIQWWTWGACSLYKPLGEGLGGGYLIITLSIHLRATIMASQFAANPKEGADISNLKMPKLSKADEHGFLCRLGRIVAQQQKEVKTLINY</sequence>
<evidence type="ECO:0000313" key="2">
    <source>
        <dbReference type="EMBL" id="KAL3526098.1"/>
    </source>
</evidence>
<evidence type="ECO:0000256" key="1">
    <source>
        <dbReference type="ARBA" id="ARBA00023303"/>
    </source>
</evidence>
<dbReference type="GO" id="GO:0034220">
    <property type="term" value="P:monoatomic ion transmembrane transport"/>
    <property type="evidence" value="ECO:0007669"/>
    <property type="project" value="UniProtKB-KW"/>
</dbReference>
<reference evidence="2 3" key="1">
    <citation type="submission" date="2024-11" db="EMBL/GenBank/DDBJ databases">
        <title>A near-complete genome assembly of Cinchona calisaya.</title>
        <authorList>
            <person name="Lian D.C."/>
            <person name="Zhao X.W."/>
            <person name="Wei L."/>
        </authorList>
    </citation>
    <scope>NUCLEOTIDE SEQUENCE [LARGE SCALE GENOMIC DNA]</scope>
    <source>
        <tissue evidence="2">Nenye</tissue>
    </source>
</reference>
<keyword evidence="1" id="KW-0407">Ion channel</keyword>
<gene>
    <name evidence="2" type="ORF">ACH5RR_014470</name>
</gene>
<organism evidence="2 3">
    <name type="scientific">Cinchona calisaya</name>
    <dbReference type="NCBI Taxonomy" id="153742"/>
    <lineage>
        <taxon>Eukaryota</taxon>
        <taxon>Viridiplantae</taxon>
        <taxon>Streptophyta</taxon>
        <taxon>Embryophyta</taxon>
        <taxon>Tracheophyta</taxon>
        <taxon>Spermatophyta</taxon>
        <taxon>Magnoliopsida</taxon>
        <taxon>eudicotyledons</taxon>
        <taxon>Gunneridae</taxon>
        <taxon>Pentapetalae</taxon>
        <taxon>asterids</taxon>
        <taxon>lamiids</taxon>
        <taxon>Gentianales</taxon>
        <taxon>Rubiaceae</taxon>
        <taxon>Cinchonoideae</taxon>
        <taxon>Cinchoneae</taxon>
        <taxon>Cinchona</taxon>
    </lineage>
</organism>
<dbReference type="PANTHER" id="PTHR45651">
    <property type="entry name" value="CYCLIC NUCLEOTIDE-GATED ION CHANNEL 15-RELATED-RELATED"/>
    <property type="match status" value="1"/>
</dbReference>
<protein>
    <submittedName>
        <fullName evidence="2">Uncharacterized protein</fullName>
    </submittedName>
</protein>
<dbReference type="InterPro" id="IPR014710">
    <property type="entry name" value="RmlC-like_jellyroll"/>
</dbReference>
<proteinExistence type="predicted"/>
<accession>A0ABD3A8S2</accession>
<dbReference type="GO" id="GO:0016020">
    <property type="term" value="C:membrane"/>
    <property type="evidence" value="ECO:0007669"/>
    <property type="project" value="UniProtKB-SubCell"/>
</dbReference>
<comment type="caution">
    <text evidence="2">The sequence shown here is derived from an EMBL/GenBank/DDBJ whole genome shotgun (WGS) entry which is preliminary data.</text>
</comment>
<evidence type="ECO:0000313" key="3">
    <source>
        <dbReference type="Proteomes" id="UP001630127"/>
    </source>
</evidence>
<dbReference type="PANTHER" id="PTHR45651:SF39">
    <property type="entry name" value="CYCLIC NUCLEOTIDE-GATED ION CHANNEL 18"/>
    <property type="match status" value="1"/>
</dbReference>
<dbReference type="EMBL" id="JBJUIK010000006">
    <property type="protein sequence ID" value="KAL3526098.1"/>
    <property type="molecule type" value="Genomic_DNA"/>
</dbReference>
<dbReference type="AlphaFoldDB" id="A0ABD3A8S2"/>
<dbReference type="Gene3D" id="2.60.120.10">
    <property type="entry name" value="Jelly Rolls"/>
    <property type="match status" value="1"/>
</dbReference>
<dbReference type="Proteomes" id="UP001630127">
    <property type="component" value="Unassembled WGS sequence"/>
</dbReference>
<keyword evidence="3" id="KW-1185">Reference proteome</keyword>
<keyword evidence="1" id="KW-0406">Ion transport</keyword>
<name>A0ABD3A8S2_9GENT</name>
<keyword evidence="1" id="KW-0813">Transport</keyword>